<evidence type="ECO:0000313" key="12">
    <source>
        <dbReference type="Proteomes" id="UP000193944"/>
    </source>
</evidence>
<dbReference type="Gene3D" id="3.90.1220.10">
    <property type="entry name" value="Cellulose docking domain, dockering"/>
    <property type="match status" value="2"/>
</dbReference>
<dbReference type="Gene3D" id="3.40.50.1820">
    <property type="entry name" value="alpha/beta hydrolase"/>
    <property type="match status" value="1"/>
</dbReference>
<accession>A0A1Y1X4L2</accession>
<evidence type="ECO:0000256" key="7">
    <source>
        <dbReference type="ARBA" id="ARBA00024511"/>
    </source>
</evidence>
<dbReference type="PROSITE" id="PS51763">
    <property type="entry name" value="CBM10"/>
    <property type="match status" value="2"/>
</dbReference>
<evidence type="ECO:0000256" key="4">
    <source>
        <dbReference type="ARBA" id="ARBA00022737"/>
    </source>
</evidence>
<feature type="domain" description="CBM10" evidence="10">
    <location>
        <begin position="432"/>
        <end position="469"/>
    </location>
</feature>
<keyword evidence="3 9" id="KW-0732">Signal</keyword>
<dbReference type="AlphaFoldDB" id="A0A1Y1X4L2"/>
<dbReference type="InterPro" id="IPR029058">
    <property type="entry name" value="AB_hydrolase_fold"/>
</dbReference>
<evidence type="ECO:0000256" key="1">
    <source>
        <dbReference type="ARBA" id="ARBA00010092"/>
    </source>
</evidence>
<evidence type="ECO:0000256" key="9">
    <source>
        <dbReference type="SAM" id="SignalP"/>
    </source>
</evidence>
<keyword evidence="5" id="KW-0378">Hydrolase</keyword>
<sequence>MKFSITSIALVLAAVLNTTSAAPPLVYSKENTGASCKAPPLPNPSQCPNVQKLPDPFAWSDGSGRVKTLADWECRRNEIKAEIENYELGKKPNPPQSVKASLSGNTLTVTVNDNGGSLTLTSKISVPSGNGPFPIIIGMNSNTGSLSAGQFNGFIQVPFNHDQCAKYSMDGRKDTNAPFYRMYPNLRQAGDYIAWSWGVSRLIDGLEQVKNQIHADLEHIGVTGCSYAGKMALFAGAFDERIALTIPQESGGGGINSWRVSDTIGNVEKIDNTNYSWFMQALKNNFGNGKATRLPYDHHEAIAMIAPRAFFTMGNPDYEWLGDKSGYTSAMAAYEVWKAMGVEDRFGFNFIGNHMHCSAASSQTNDVNKFIDRFLRGKTNVSTSNMLSSSVKNDYNSWISSWANYKIDVSSSAQPAPTTTTRRPDPTSGTSSCWATKLGFNCCKNTSAVYETDANGRWGIENGNWCGIIESSCWATKLGYKCCTAKCPEVSYVDQDGAWGVENGNWCGITKTC</sequence>
<feature type="chain" id="PRO_5012847324" description="(4-O-methyl)-D-glucuronate--lignin esterase" evidence="9">
    <location>
        <begin position="22"/>
        <end position="513"/>
    </location>
</feature>
<dbReference type="Pfam" id="PF02013">
    <property type="entry name" value="CBM_10"/>
    <property type="match status" value="2"/>
</dbReference>
<dbReference type="SUPFAM" id="SSF64571">
    <property type="entry name" value="Cellulose docking domain, dockering"/>
    <property type="match status" value="2"/>
</dbReference>
<dbReference type="STRING" id="1754192.A0A1Y1X4L2"/>
<name>A0A1Y1X4L2_9FUNG</name>
<feature type="signal peptide" evidence="9">
    <location>
        <begin position="1"/>
        <end position="21"/>
    </location>
</feature>
<dbReference type="EC" id="3.1.1.117" evidence="8"/>
<feature type="domain" description="CBM10" evidence="10">
    <location>
        <begin position="472"/>
        <end position="510"/>
    </location>
</feature>
<dbReference type="InterPro" id="IPR054579">
    <property type="entry name" value="GCE-like_dom"/>
</dbReference>
<evidence type="ECO:0000259" key="10">
    <source>
        <dbReference type="PROSITE" id="PS51763"/>
    </source>
</evidence>
<dbReference type="GO" id="GO:0052689">
    <property type="term" value="F:carboxylic ester hydrolase activity"/>
    <property type="evidence" value="ECO:0007669"/>
    <property type="project" value="UniProtKB-KW"/>
</dbReference>
<evidence type="ECO:0000256" key="5">
    <source>
        <dbReference type="ARBA" id="ARBA00022801"/>
    </source>
</evidence>
<keyword evidence="12" id="KW-1185">Reference proteome</keyword>
<evidence type="ECO:0000256" key="6">
    <source>
        <dbReference type="ARBA" id="ARBA00023185"/>
    </source>
</evidence>
<evidence type="ECO:0000256" key="8">
    <source>
        <dbReference type="ARBA" id="ARBA00026105"/>
    </source>
</evidence>
<evidence type="ECO:0000256" key="3">
    <source>
        <dbReference type="ARBA" id="ARBA00022729"/>
    </source>
</evidence>
<dbReference type="InterPro" id="IPR002883">
    <property type="entry name" value="CBM10/Dockerin_dom"/>
</dbReference>
<keyword evidence="6" id="KW-0439">Lignin degradation</keyword>
<comment type="caution">
    <text evidence="11">The sequence shown here is derived from an EMBL/GenBank/DDBJ whole genome shotgun (WGS) entry which is preliminary data.</text>
</comment>
<dbReference type="Proteomes" id="UP000193944">
    <property type="component" value="Unassembled WGS sequence"/>
</dbReference>
<evidence type="ECO:0000256" key="2">
    <source>
        <dbReference type="ARBA" id="ARBA00022487"/>
    </source>
</evidence>
<dbReference type="SUPFAM" id="SSF53474">
    <property type="entry name" value="alpha/beta-Hydrolases"/>
    <property type="match status" value="1"/>
</dbReference>
<protein>
    <recommendedName>
        <fullName evidence="8">(4-O-methyl)-D-glucuronate--lignin esterase</fullName>
        <ecNumber evidence="8">3.1.1.117</ecNumber>
    </recommendedName>
</protein>
<dbReference type="Pfam" id="PF22244">
    <property type="entry name" value="GCE_fung"/>
    <property type="match status" value="1"/>
</dbReference>
<keyword evidence="2" id="KW-0719">Serine esterase</keyword>
<reference evidence="11 12" key="1">
    <citation type="submission" date="2016-08" db="EMBL/GenBank/DDBJ databases">
        <title>A Parts List for Fungal Cellulosomes Revealed by Comparative Genomics.</title>
        <authorList>
            <consortium name="DOE Joint Genome Institute"/>
            <person name="Haitjema C.H."/>
            <person name="Gilmore S.P."/>
            <person name="Henske J.K."/>
            <person name="Solomon K.V."/>
            <person name="De Groot R."/>
            <person name="Kuo A."/>
            <person name="Mondo S.J."/>
            <person name="Salamov A.A."/>
            <person name="Labutti K."/>
            <person name="Zhao Z."/>
            <person name="Chiniquy J."/>
            <person name="Barry K."/>
            <person name="Brewer H.M."/>
            <person name="Purvine S.O."/>
            <person name="Wright A.T."/>
            <person name="Boxma B."/>
            <person name="Van Alen T."/>
            <person name="Hackstein J.H."/>
            <person name="Baker S.E."/>
            <person name="Grigoriev I.V."/>
            <person name="O'Malley M.A."/>
        </authorList>
    </citation>
    <scope>NUCLEOTIDE SEQUENCE [LARGE SCALE GENOMIC DNA]</scope>
    <source>
        <strain evidence="11 12">S4</strain>
    </source>
</reference>
<dbReference type="EMBL" id="MCFG01000141">
    <property type="protein sequence ID" value="ORX80578.1"/>
    <property type="molecule type" value="Genomic_DNA"/>
</dbReference>
<comment type="catalytic activity">
    <reaction evidence="7">
        <text>a 4-O-methyl-alpha-D-glucuronosyl ester derivative + H2O = 4-O-methyl-alpha-D-glucuronate derivative + an alcohol + H(+)</text>
        <dbReference type="Rhea" id="RHEA:67452"/>
        <dbReference type="ChEBI" id="CHEBI:15377"/>
        <dbReference type="ChEBI" id="CHEBI:15378"/>
        <dbReference type="ChEBI" id="CHEBI:30879"/>
        <dbReference type="ChEBI" id="CHEBI:171667"/>
        <dbReference type="ChEBI" id="CHEBI:171668"/>
        <dbReference type="EC" id="3.1.1.117"/>
    </reaction>
    <physiologicalReaction direction="left-to-right" evidence="7">
        <dbReference type="Rhea" id="RHEA:67453"/>
    </physiologicalReaction>
</comment>
<dbReference type="GO" id="GO:0046274">
    <property type="term" value="P:lignin catabolic process"/>
    <property type="evidence" value="ECO:0007669"/>
    <property type="project" value="UniProtKB-KW"/>
</dbReference>
<keyword evidence="4" id="KW-0677">Repeat</keyword>
<organism evidence="11 12">
    <name type="scientific">Anaeromyces robustus</name>
    <dbReference type="NCBI Taxonomy" id="1754192"/>
    <lineage>
        <taxon>Eukaryota</taxon>
        <taxon>Fungi</taxon>
        <taxon>Fungi incertae sedis</taxon>
        <taxon>Chytridiomycota</taxon>
        <taxon>Chytridiomycota incertae sedis</taxon>
        <taxon>Neocallimastigomycetes</taxon>
        <taxon>Neocallimastigales</taxon>
        <taxon>Neocallimastigaceae</taxon>
        <taxon>Anaeromyces</taxon>
    </lineage>
</organism>
<evidence type="ECO:0000313" key="11">
    <source>
        <dbReference type="EMBL" id="ORX80578.1"/>
    </source>
</evidence>
<comment type="similarity">
    <text evidence="1">Belongs to the carbohydrate esterase 15 (CE15) family.</text>
</comment>
<reference evidence="11 12" key="2">
    <citation type="submission" date="2016-08" db="EMBL/GenBank/DDBJ databases">
        <title>Pervasive Adenine N6-methylation of Active Genes in Fungi.</title>
        <authorList>
            <consortium name="DOE Joint Genome Institute"/>
            <person name="Mondo S.J."/>
            <person name="Dannebaum R.O."/>
            <person name="Kuo R.C."/>
            <person name="Labutti K."/>
            <person name="Haridas S."/>
            <person name="Kuo A."/>
            <person name="Salamov A."/>
            <person name="Ahrendt S.R."/>
            <person name="Lipzen A."/>
            <person name="Sullivan W."/>
            <person name="Andreopoulos W.B."/>
            <person name="Clum A."/>
            <person name="Lindquist E."/>
            <person name="Daum C."/>
            <person name="Ramamoorthy G.K."/>
            <person name="Gryganskyi A."/>
            <person name="Culley D."/>
            <person name="Magnuson J.K."/>
            <person name="James T.Y."/>
            <person name="O'Malley M.A."/>
            <person name="Stajich J.E."/>
            <person name="Spatafora J.W."/>
            <person name="Visel A."/>
            <person name="Grigoriev I.V."/>
        </authorList>
    </citation>
    <scope>NUCLEOTIDE SEQUENCE [LARGE SCALE GENOMIC DNA]</scope>
    <source>
        <strain evidence="11 12">S4</strain>
    </source>
</reference>
<gene>
    <name evidence="11" type="ORF">BCR32DRAFT_327659</name>
</gene>
<dbReference type="InterPro" id="IPR009034">
    <property type="entry name" value="Dockerin_dom_fun_sf"/>
</dbReference>
<proteinExistence type="inferred from homology"/>
<dbReference type="OrthoDB" id="3781271at2759"/>